<accession>A0ABW3L5C5</accession>
<organism evidence="2 3">
    <name type="scientific">Thalassobacillus hwangdonensis</name>
    <dbReference type="NCBI Taxonomy" id="546108"/>
    <lineage>
        <taxon>Bacteria</taxon>
        <taxon>Bacillati</taxon>
        <taxon>Bacillota</taxon>
        <taxon>Bacilli</taxon>
        <taxon>Bacillales</taxon>
        <taxon>Bacillaceae</taxon>
        <taxon>Thalassobacillus</taxon>
    </lineage>
</organism>
<dbReference type="Proteomes" id="UP001596990">
    <property type="component" value="Unassembled WGS sequence"/>
</dbReference>
<comment type="caution">
    <text evidence="2">The sequence shown here is derived from an EMBL/GenBank/DDBJ whole genome shotgun (WGS) entry which is preliminary data.</text>
</comment>
<evidence type="ECO:0000256" key="1">
    <source>
        <dbReference type="SAM" id="Phobius"/>
    </source>
</evidence>
<keyword evidence="1" id="KW-0472">Membrane</keyword>
<dbReference type="InterPro" id="IPR036034">
    <property type="entry name" value="PDZ_sf"/>
</dbReference>
<reference evidence="3" key="1">
    <citation type="journal article" date="2019" name="Int. J. Syst. Evol. Microbiol.">
        <title>The Global Catalogue of Microorganisms (GCM) 10K type strain sequencing project: providing services to taxonomists for standard genome sequencing and annotation.</title>
        <authorList>
            <consortium name="The Broad Institute Genomics Platform"/>
            <consortium name="The Broad Institute Genome Sequencing Center for Infectious Disease"/>
            <person name="Wu L."/>
            <person name="Ma J."/>
        </authorList>
    </citation>
    <scope>NUCLEOTIDE SEQUENCE [LARGE SCALE GENOMIC DNA]</scope>
    <source>
        <strain evidence="3">CCUG 56607</strain>
    </source>
</reference>
<evidence type="ECO:0000313" key="3">
    <source>
        <dbReference type="Proteomes" id="UP001596990"/>
    </source>
</evidence>
<feature type="transmembrane region" description="Helical" evidence="1">
    <location>
        <begin position="139"/>
        <end position="157"/>
    </location>
</feature>
<keyword evidence="1" id="KW-1133">Transmembrane helix</keyword>
<feature type="transmembrane region" description="Helical" evidence="1">
    <location>
        <begin position="185"/>
        <end position="205"/>
    </location>
</feature>
<feature type="transmembrane region" description="Helical" evidence="1">
    <location>
        <begin position="103"/>
        <end position="119"/>
    </location>
</feature>
<dbReference type="SUPFAM" id="SSF50156">
    <property type="entry name" value="PDZ domain-like"/>
    <property type="match status" value="1"/>
</dbReference>
<dbReference type="EMBL" id="JBHTKL010000005">
    <property type="protein sequence ID" value="MFD1020328.1"/>
    <property type="molecule type" value="Genomic_DNA"/>
</dbReference>
<keyword evidence="3" id="KW-1185">Reference proteome</keyword>
<dbReference type="RefSeq" id="WP_386061738.1">
    <property type="nucleotide sequence ID" value="NZ_JBHTKL010000005.1"/>
</dbReference>
<name>A0ABW3L5C5_9BACI</name>
<evidence type="ECO:0000313" key="2">
    <source>
        <dbReference type="EMBL" id="MFD1020328.1"/>
    </source>
</evidence>
<feature type="transmembrane region" description="Helical" evidence="1">
    <location>
        <begin position="57"/>
        <end position="73"/>
    </location>
</feature>
<dbReference type="Gene3D" id="2.30.42.10">
    <property type="match status" value="1"/>
</dbReference>
<feature type="transmembrane region" description="Helical" evidence="1">
    <location>
        <begin position="79"/>
        <end position="96"/>
    </location>
</feature>
<gene>
    <name evidence="2" type="ORF">ACFQ2J_14160</name>
</gene>
<keyword evidence="1" id="KW-0812">Transmembrane</keyword>
<protein>
    <submittedName>
        <fullName evidence="2">PDZ domain-containing protein</fullName>
    </submittedName>
</protein>
<proteinExistence type="predicted"/>
<sequence length="394" mass="44379">MGDWLIELLKGTGRLFLQPLFYWAIMLALVLSYKRIKKERRLFGTRIFDVFAESKRTIGVSLITGLILSALFLVGGFVVSFPVILLISLAIILFTLPLKLKWASAAYTFPIALIALIIINERDLLPEYWNDALSDVSLTGVALMMGALLLVESLIMLRTGYRETFPELVPGTRGKWVGQHRLKKLMVIPFFLFIPGGAILSFAPWWPLLDIGGESYGLMLVPLISGYEFIARGQNPVSAAKHIGRGQFFLSFIVIGMAVGSYWLEALVIVGLVTALIGREFIHLFHRIRDKKQQYFSATGHSLKILGIIQGSPADKMGLLEGEQIERINQRRVTNEREFYEAIQINRAFCKVEVRNHKGQVRFAQRAIYEGEHHGLGIILVKEDGARKQQKSYG</sequence>
<feature type="transmembrane region" description="Helical" evidence="1">
    <location>
        <begin position="20"/>
        <end position="36"/>
    </location>
</feature>
<feature type="transmembrane region" description="Helical" evidence="1">
    <location>
        <begin position="266"/>
        <end position="285"/>
    </location>
</feature>